<dbReference type="InterPro" id="IPR003173">
    <property type="entry name" value="PC4_C"/>
</dbReference>
<organism evidence="9 11">
    <name type="scientific">Limulus polyphemus</name>
    <name type="common">Atlantic horseshoe crab</name>
    <dbReference type="NCBI Taxonomy" id="6850"/>
    <lineage>
        <taxon>Eukaryota</taxon>
        <taxon>Metazoa</taxon>
        <taxon>Ecdysozoa</taxon>
        <taxon>Arthropoda</taxon>
        <taxon>Chelicerata</taxon>
        <taxon>Merostomata</taxon>
        <taxon>Xiphosura</taxon>
        <taxon>Limulidae</taxon>
        <taxon>Limulus</taxon>
    </lineage>
</organism>
<protein>
    <submittedName>
        <fullName evidence="10 11">Activated RNA polymerase II transcriptional coactivator p15-like</fullName>
    </submittedName>
</protein>
<name>A0ABM1B2U9_LIMPO</name>
<dbReference type="RefSeq" id="XP_013773658.1">
    <property type="nucleotide sequence ID" value="XM_013918204.2"/>
</dbReference>
<evidence type="ECO:0000256" key="4">
    <source>
        <dbReference type="ARBA" id="ARBA00023125"/>
    </source>
</evidence>
<reference evidence="10 11" key="1">
    <citation type="submission" date="2025-05" db="UniProtKB">
        <authorList>
            <consortium name="RefSeq"/>
        </authorList>
    </citation>
    <scope>IDENTIFICATION</scope>
    <source>
        <tissue evidence="10 11">Muscle</tissue>
    </source>
</reference>
<evidence type="ECO:0000313" key="10">
    <source>
        <dbReference type="RefSeq" id="XP_013773657.1"/>
    </source>
</evidence>
<evidence type="ECO:0000256" key="5">
    <source>
        <dbReference type="ARBA" id="ARBA00023163"/>
    </source>
</evidence>
<dbReference type="InterPro" id="IPR045125">
    <property type="entry name" value="Sub1/Tcp4-like"/>
</dbReference>
<comment type="similarity">
    <text evidence="2">Belongs to the transcriptional coactivator PC4 family.</text>
</comment>
<evidence type="ECO:0000313" key="13">
    <source>
        <dbReference type="RefSeq" id="XP_022240640.1"/>
    </source>
</evidence>
<keyword evidence="4" id="KW-0238">DNA-binding</keyword>
<dbReference type="Gene3D" id="2.30.31.10">
    <property type="entry name" value="Transcriptional Coactivator Pc4, Chain A"/>
    <property type="match status" value="1"/>
</dbReference>
<evidence type="ECO:0000313" key="12">
    <source>
        <dbReference type="RefSeq" id="XP_013773660.1"/>
    </source>
</evidence>
<dbReference type="PANTHER" id="PTHR13215">
    <property type="entry name" value="RNA POLYMERASE II TRANSCRIPTIONAL COACTIVATOR"/>
    <property type="match status" value="1"/>
</dbReference>
<dbReference type="GeneID" id="106458673"/>
<proteinExistence type="inferred from homology"/>
<feature type="domain" description="Transcriptional coactivator p15 (PC4) C-terminal" evidence="8">
    <location>
        <begin position="57"/>
        <end position="106"/>
    </location>
</feature>
<dbReference type="Proteomes" id="UP000694941">
    <property type="component" value="Unplaced"/>
</dbReference>
<evidence type="ECO:0000256" key="1">
    <source>
        <dbReference type="ARBA" id="ARBA00004123"/>
    </source>
</evidence>
<dbReference type="Pfam" id="PF02229">
    <property type="entry name" value="PC4"/>
    <property type="match status" value="1"/>
</dbReference>
<feature type="compositionally biased region" description="Polar residues" evidence="7">
    <location>
        <begin position="39"/>
        <end position="55"/>
    </location>
</feature>
<evidence type="ECO:0000259" key="8">
    <source>
        <dbReference type="Pfam" id="PF02229"/>
    </source>
</evidence>
<dbReference type="InterPro" id="IPR009044">
    <property type="entry name" value="ssDNA-bd_transcriptional_reg"/>
</dbReference>
<evidence type="ECO:0000313" key="11">
    <source>
        <dbReference type="RefSeq" id="XP_013773658.1"/>
    </source>
</evidence>
<keyword evidence="5" id="KW-0804">Transcription</keyword>
<accession>A0ABM1B2U9</accession>
<evidence type="ECO:0000313" key="9">
    <source>
        <dbReference type="Proteomes" id="UP000694941"/>
    </source>
</evidence>
<evidence type="ECO:0000256" key="2">
    <source>
        <dbReference type="ARBA" id="ARBA00009001"/>
    </source>
</evidence>
<dbReference type="RefSeq" id="XP_022240640.1">
    <property type="nucleotide sequence ID" value="XM_022384932.1"/>
</dbReference>
<keyword evidence="3" id="KW-0805">Transcription regulation</keyword>
<evidence type="ECO:0000256" key="6">
    <source>
        <dbReference type="ARBA" id="ARBA00023242"/>
    </source>
</evidence>
<gene>
    <name evidence="10 11 12 13" type="primary">LOC106458673</name>
</gene>
<keyword evidence="9" id="KW-1185">Reference proteome</keyword>
<sequence>MSSKKSRARAAASSSSESDSEPVDKTPPPKKAKADKKPSASNRATASSNQDNDSNMFQLSKMRFVNVREFRGKVMVDIREYYEADGDIRPGKKGISLNMEQWNALKHRIDEIDEAIKQF</sequence>
<feature type="region of interest" description="Disordered" evidence="7">
    <location>
        <begin position="1"/>
        <end position="55"/>
    </location>
</feature>
<evidence type="ECO:0000256" key="7">
    <source>
        <dbReference type="SAM" id="MobiDB-lite"/>
    </source>
</evidence>
<dbReference type="SUPFAM" id="SSF54447">
    <property type="entry name" value="ssDNA-binding transcriptional regulator domain"/>
    <property type="match status" value="1"/>
</dbReference>
<evidence type="ECO:0000256" key="3">
    <source>
        <dbReference type="ARBA" id="ARBA00023015"/>
    </source>
</evidence>
<comment type="subcellular location">
    <subcellularLocation>
        <location evidence="1">Nucleus</location>
    </subcellularLocation>
</comment>
<dbReference type="RefSeq" id="XP_013773660.1">
    <property type="nucleotide sequence ID" value="XM_013918206.2"/>
</dbReference>
<keyword evidence="6" id="KW-0539">Nucleus</keyword>
<dbReference type="RefSeq" id="XP_013773657.1">
    <property type="nucleotide sequence ID" value="XM_013918203.2"/>
</dbReference>